<dbReference type="Proteomes" id="UP000623269">
    <property type="component" value="Unassembled WGS sequence"/>
</dbReference>
<keyword evidence="4 7" id="KW-0808">Transferase</keyword>
<sequence length="234" mass="26926">MKQNRVTAIVLAAGQGKRMETSVAKQFLTLDNKPVIYYSLKAFEESSVDEIILVTGREQIDYCMEHILKPYQINKVSRVIEGGKERYESVYHVLKDIKQTDYVLIHDGARPFIATNLIEMLIEKVKEFKACILGTPVKETIKQVNEDDYITATPDRNTLWAAQTPQVFSYEAIKKAYDLFYADEEMNKKAITDDAMVYEKYMKLPVKMVMGSYHNLKLTTPEDLIIAETLLHNI</sequence>
<comment type="caution">
    <text evidence="8">The sequence shown here is derived from an EMBL/GenBank/DDBJ whole genome shotgun (WGS) entry which is preliminary data.</text>
</comment>
<comment type="function">
    <text evidence="7">Catalyzes the formation of 4-diphosphocytidyl-2-C-methyl-D-erythritol from CTP and 2-C-methyl-D-erythritol 4-phosphate (MEP).</text>
</comment>
<accession>A0A8J7HCT8</accession>
<dbReference type="GO" id="GO:0050518">
    <property type="term" value="F:2-C-methyl-D-erythritol 4-phosphate cytidylyltransferase activity"/>
    <property type="evidence" value="ECO:0007669"/>
    <property type="project" value="UniProtKB-UniRule"/>
</dbReference>
<keyword evidence="6 7" id="KW-0414">Isoprene biosynthesis</keyword>
<evidence type="ECO:0000256" key="2">
    <source>
        <dbReference type="ARBA" id="ARBA00004787"/>
    </source>
</evidence>
<evidence type="ECO:0000256" key="3">
    <source>
        <dbReference type="ARBA" id="ARBA00009789"/>
    </source>
</evidence>
<evidence type="ECO:0000256" key="7">
    <source>
        <dbReference type="HAMAP-Rule" id="MF_00108"/>
    </source>
</evidence>
<dbReference type="PANTHER" id="PTHR32125">
    <property type="entry name" value="2-C-METHYL-D-ERYTHRITOL 4-PHOSPHATE CYTIDYLYLTRANSFERASE, CHLOROPLASTIC"/>
    <property type="match status" value="1"/>
</dbReference>
<evidence type="ECO:0000313" key="8">
    <source>
        <dbReference type="EMBL" id="MBH1942416.1"/>
    </source>
</evidence>
<dbReference type="Gene3D" id="3.90.550.10">
    <property type="entry name" value="Spore Coat Polysaccharide Biosynthesis Protein SpsA, Chain A"/>
    <property type="match status" value="1"/>
</dbReference>
<dbReference type="PROSITE" id="PS01295">
    <property type="entry name" value="ISPD"/>
    <property type="match status" value="1"/>
</dbReference>
<dbReference type="CDD" id="cd02516">
    <property type="entry name" value="CDP-ME_synthetase"/>
    <property type="match status" value="1"/>
</dbReference>
<comment type="pathway">
    <text evidence="2 7">Isoprenoid biosynthesis; isopentenyl diphosphate biosynthesis via DXP pathway; isopentenyl diphosphate from 1-deoxy-D-xylulose 5-phosphate: step 2/6.</text>
</comment>
<dbReference type="SUPFAM" id="SSF53448">
    <property type="entry name" value="Nucleotide-diphospho-sugar transferases"/>
    <property type="match status" value="1"/>
</dbReference>
<dbReference type="HAMAP" id="MF_00108">
    <property type="entry name" value="IspD"/>
    <property type="match status" value="1"/>
</dbReference>
<dbReference type="PANTHER" id="PTHR32125:SF4">
    <property type="entry name" value="2-C-METHYL-D-ERYTHRITOL 4-PHOSPHATE CYTIDYLYLTRANSFERASE, CHLOROPLASTIC"/>
    <property type="match status" value="1"/>
</dbReference>
<dbReference type="EMBL" id="JAEAGR010000022">
    <property type="protein sequence ID" value="MBH1942416.1"/>
    <property type="molecule type" value="Genomic_DNA"/>
</dbReference>
<evidence type="ECO:0000313" key="9">
    <source>
        <dbReference type="Proteomes" id="UP000623269"/>
    </source>
</evidence>
<comment type="similarity">
    <text evidence="3 7">Belongs to the IspD/TarI cytidylyltransferase family. IspD subfamily.</text>
</comment>
<dbReference type="UniPathway" id="UPA00056">
    <property type="reaction ID" value="UER00093"/>
</dbReference>
<dbReference type="FunFam" id="3.90.550.10:FF:000003">
    <property type="entry name" value="2-C-methyl-D-erythritol 4-phosphate cytidylyltransferase"/>
    <property type="match status" value="1"/>
</dbReference>
<dbReference type="EC" id="2.7.7.60" evidence="7"/>
<protein>
    <recommendedName>
        <fullName evidence="7">2-C-methyl-D-erythritol 4-phosphate cytidylyltransferase</fullName>
        <ecNumber evidence="7">2.7.7.60</ecNumber>
    </recommendedName>
    <alternativeName>
        <fullName evidence="7">4-diphosphocytidyl-2C-methyl-D-erythritol synthase</fullName>
    </alternativeName>
    <alternativeName>
        <fullName evidence="7">MEP cytidylyltransferase</fullName>
        <shortName evidence="7">MCT</shortName>
    </alternativeName>
</protein>
<dbReference type="NCBIfam" id="TIGR00453">
    <property type="entry name" value="ispD"/>
    <property type="match status" value="1"/>
</dbReference>
<dbReference type="InterPro" id="IPR018294">
    <property type="entry name" value="ISPD_synthase_CS"/>
</dbReference>
<dbReference type="GO" id="GO:0019288">
    <property type="term" value="P:isopentenyl diphosphate biosynthetic process, methylerythritol 4-phosphate pathway"/>
    <property type="evidence" value="ECO:0007669"/>
    <property type="project" value="UniProtKB-UniRule"/>
</dbReference>
<dbReference type="InterPro" id="IPR034683">
    <property type="entry name" value="IspD/TarI"/>
</dbReference>
<evidence type="ECO:0000256" key="6">
    <source>
        <dbReference type="ARBA" id="ARBA00023229"/>
    </source>
</evidence>
<dbReference type="InterPro" id="IPR001228">
    <property type="entry name" value="IspD"/>
</dbReference>
<dbReference type="RefSeq" id="WP_197662670.1">
    <property type="nucleotide sequence ID" value="NZ_JAEAGR010000022.1"/>
</dbReference>
<feature type="site" description="Transition state stabilizer" evidence="7">
    <location>
        <position position="25"/>
    </location>
</feature>
<evidence type="ECO:0000256" key="5">
    <source>
        <dbReference type="ARBA" id="ARBA00022695"/>
    </source>
</evidence>
<dbReference type="InterPro" id="IPR029044">
    <property type="entry name" value="Nucleotide-diphossugar_trans"/>
</dbReference>
<feature type="site" description="Positions MEP for the nucleophilic attack" evidence="7">
    <location>
        <position position="217"/>
    </location>
</feature>
<keyword evidence="9" id="KW-1185">Reference proteome</keyword>
<evidence type="ECO:0000256" key="4">
    <source>
        <dbReference type="ARBA" id="ARBA00022679"/>
    </source>
</evidence>
<proteinExistence type="inferred from homology"/>
<gene>
    <name evidence="7 8" type="primary">ispD</name>
    <name evidence="8" type="ORF">I5677_16060</name>
</gene>
<dbReference type="Pfam" id="PF01128">
    <property type="entry name" value="IspD"/>
    <property type="match status" value="1"/>
</dbReference>
<feature type="site" description="Transition state stabilizer" evidence="7">
    <location>
        <position position="18"/>
    </location>
</feature>
<dbReference type="AlphaFoldDB" id="A0A8J7HCT8"/>
<name>A0A8J7HCT8_9FIRM</name>
<organism evidence="8 9">
    <name type="scientific">Mobilitalea sibirica</name>
    <dbReference type="NCBI Taxonomy" id="1462919"/>
    <lineage>
        <taxon>Bacteria</taxon>
        <taxon>Bacillati</taxon>
        <taxon>Bacillota</taxon>
        <taxon>Clostridia</taxon>
        <taxon>Lachnospirales</taxon>
        <taxon>Lachnospiraceae</taxon>
        <taxon>Mobilitalea</taxon>
    </lineage>
</organism>
<evidence type="ECO:0000256" key="1">
    <source>
        <dbReference type="ARBA" id="ARBA00001282"/>
    </source>
</evidence>
<reference evidence="8" key="1">
    <citation type="submission" date="2020-12" db="EMBL/GenBank/DDBJ databases">
        <title>M. sibirica DSM 26468T genome.</title>
        <authorList>
            <person name="Thieme N."/>
            <person name="Rettenmaier R."/>
            <person name="Zverlov V."/>
            <person name="Liebl W."/>
        </authorList>
    </citation>
    <scope>NUCLEOTIDE SEQUENCE</scope>
    <source>
        <strain evidence="8">DSM 26468</strain>
    </source>
</reference>
<keyword evidence="5 7" id="KW-0548">Nucleotidyltransferase</keyword>
<dbReference type="InterPro" id="IPR050088">
    <property type="entry name" value="IspD/TarI_cytidylyltransf_bact"/>
</dbReference>
<feature type="site" description="Positions MEP for the nucleophilic attack" evidence="7">
    <location>
        <position position="156"/>
    </location>
</feature>
<comment type="catalytic activity">
    <reaction evidence="1 7">
        <text>2-C-methyl-D-erythritol 4-phosphate + CTP + H(+) = 4-CDP-2-C-methyl-D-erythritol + diphosphate</text>
        <dbReference type="Rhea" id="RHEA:13429"/>
        <dbReference type="ChEBI" id="CHEBI:15378"/>
        <dbReference type="ChEBI" id="CHEBI:33019"/>
        <dbReference type="ChEBI" id="CHEBI:37563"/>
        <dbReference type="ChEBI" id="CHEBI:57823"/>
        <dbReference type="ChEBI" id="CHEBI:58262"/>
        <dbReference type="EC" id="2.7.7.60"/>
    </reaction>
</comment>